<sequence length="79" mass="9252">MATNGWSNEQTIPVEGLSCSANDPDKLVELWSLNSQSKTVSYWSKDDFQFREFPTKKFDQKIIAWEQKSDFNLVYVLDR</sequence>
<organism evidence="1">
    <name type="scientific">marine metagenome</name>
    <dbReference type="NCBI Taxonomy" id="408172"/>
    <lineage>
        <taxon>unclassified sequences</taxon>
        <taxon>metagenomes</taxon>
        <taxon>ecological metagenomes</taxon>
    </lineage>
</organism>
<name>A0A382KSL1_9ZZZZ</name>
<protein>
    <submittedName>
        <fullName evidence="1">Uncharacterized protein</fullName>
    </submittedName>
</protein>
<gene>
    <name evidence="1" type="ORF">METZ01_LOCUS279409</name>
</gene>
<dbReference type="AlphaFoldDB" id="A0A382KSL1"/>
<feature type="non-terminal residue" evidence="1">
    <location>
        <position position="79"/>
    </location>
</feature>
<proteinExistence type="predicted"/>
<accession>A0A382KSL1</accession>
<dbReference type="EMBL" id="UINC01082101">
    <property type="protein sequence ID" value="SVC26555.1"/>
    <property type="molecule type" value="Genomic_DNA"/>
</dbReference>
<evidence type="ECO:0000313" key="1">
    <source>
        <dbReference type="EMBL" id="SVC26555.1"/>
    </source>
</evidence>
<reference evidence="1" key="1">
    <citation type="submission" date="2018-05" db="EMBL/GenBank/DDBJ databases">
        <authorList>
            <person name="Lanie J.A."/>
            <person name="Ng W.-L."/>
            <person name="Kazmierczak K.M."/>
            <person name="Andrzejewski T.M."/>
            <person name="Davidsen T.M."/>
            <person name="Wayne K.J."/>
            <person name="Tettelin H."/>
            <person name="Glass J.I."/>
            <person name="Rusch D."/>
            <person name="Podicherti R."/>
            <person name="Tsui H.-C.T."/>
            <person name="Winkler M.E."/>
        </authorList>
    </citation>
    <scope>NUCLEOTIDE SEQUENCE</scope>
</reference>